<evidence type="ECO:0000313" key="3">
    <source>
        <dbReference type="Proteomes" id="UP000324222"/>
    </source>
</evidence>
<reference evidence="2" key="1">
    <citation type="submission" date="2019-05" db="EMBL/GenBank/DDBJ databases">
        <title>Another draft genome of Portunus trituberculatus and its Hox gene families provides insights of decapod evolution.</title>
        <authorList>
            <person name="Jeong J.-H."/>
            <person name="Song I."/>
            <person name="Kim S."/>
            <person name="Choi T."/>
            <person name="Kim D."/>
            <person name="Ryu S."/>
            <person name="Kim W."/>
        </authorList>
    </citation>
    <scope>NUCLEOTIDE SEQUENCE [LARGE SCALE GENOMIC DNA]</scope>
    <source>
        <tissue evidence="2">Muscle</tissue>
    </source>
</reference>
<comment type="caution">
    <text evidence="2">The sequence shown here is derived from an EMBL/GenBank/DDBJ whole genome shotgun (WGS) entry which is preliminary data.</text>
</comment>
<evidence type="ECO:0000256" key="1">
    <source>
        <dbReference type="SAM" id="MobiDB-lite"/>
    </source>
</evidence>
<name>A0A5B7HL97_PORTR</name>
<dbReference type="AlphaFoldDB" id="A0A5B7HL97"/>
<evidence type="ECO:0000313" key="2">
    <source>
        <dbReference type="EMBL" id="MPC73210.1"/>
    </source>
</evidence>
<protein>
    <submittedName>
        <fullName evidence="2">Uncharacterized protein</fullName>
    </submittedName>
</protein>
<dbReference type="Proteomes" id="UP000324222">
    <property type="component" value="Unassembled WGS sequence"/>
</dbReference>
<feature type="compositionally biased region" description="Basic and acidic residues" evidence="1">
    <location>
        <begin position="69"/>
        <end position="81"/>
    </location>
</feature>
<accession>A0A5B7HL97</accession>
<organism evidence="2 3">
    <name type="scientific">Portunus trituberculatus</name>
    <name type="common">Swimming crab</name>
    <name type="synonym">Neptunus trituberculatus</name>
    <dbReference type="NCBI Taxonomy" id="210409"/>
    <lineage>
        <taxon>Eukaryota</taxon>
        <taxon>Metazoa</taxon>
        <taxon>Ecdysozoa</taxon>
        <taxon>Arthropoda</taxon>
        <taxon>Crustacea</taxon>
        <taxon>Multicrustacea</taxon>
        <taxon>Malacostraca</taxon>
        <taxon>Eumalacostraca</taxon>
        <taxon>Eucarida</taxon>
        <taxon>Decapoda</taxon>
        <taxon>Pleocyemata</taxon>
        <taxon>Brachyura</taxon>
        <taxon>Eubrachyura</taxon>
        <taxon>Portunoidea</taxon>
        <taxon>Portunidae</taxon>
        <taxon>Portuninae</taxon>
        <taxon>Portunus</taxon>
    </lineage>
</organism>
<sequence length="81" mass="8708">MGRKGKGEGEVLALCYEGHEATLLPPFRPPATAAPPQLRAGTEGGEVTMPRSRSAEHATDGHTPTHPLSHSDKETKRDMYS</sequence>
<proteinExistence type="predicted"/>
<gene>
    <name evidence="2" type="ORF">E2C01_067532</name>
</gene>
<feature type="region of interest" description="Disordered" evidence="1">
    <location>
        <begin position="22"/>
        <end position="81"/>
    </location>
</feature>
<dbReference type="EMBL" id="VSRR010036331">
    <property type="protein sequence ID" value="MPC73210.1"/>
    <property type="molecule type" value="Genomic_DNA"/>
</dbReference>
<keyword evidence="3" id="KW-1185">Reference proteome</keyword>